<organism evidence="1 2">
    <name type="scientific">[Brevibacterium] flavum</name>
    <dbReference type="NCBI Taxonomy" id="92706"/>
    <lineage>
        <taxon>Bacteria</taxon>
        <taxon>Bacillati</taxon>
        <taxon>Actinomycetota</taxon>
        <taxon>Actinomycetes</taxon>
        <taxon>Mycobacteriales</taxon>
        <taxon>Corynebacteriaceae</taxon>
        <taxon>Corynebacterium</taxon>
    </lineage>
</organism>
<dbReference type="Proteomes" id="UP000034037">
    <property type="component" value="Chromosome"/>
</dbReference>
<reference evidence="1 2" key="1">
    <citation type="submission" date="2015-04" db="EMBL/GenBank/DDBJ databases">
        <title>Complete Genome Sequence of Brevibacterium flavum ATCC 15168.</title>
        <authorList>
            <person name="Ahn J."/>
            <person name="Park G."/>
            <person name="Jeon W."/>
            <person name="Jang Y."/>
            <person name="Jang M."/>
            <person name="Lee H."/>
            <person name="Lee H."/>
        </authorList>
    </citation>
    <scope>NUCLEOTIDE SEQUENCE [LARGE SCALE GENOMIC DNA]</scope>
    <source>
        <strain evidence="1 2">ATCC 15168</strain>
    </source>
</reference>
<evidence type="ECO:0008006" key="3">
    <source>
        <dbReference type="Google" id="ProtNLM"/>
    </source>
</evidence>
<keyword evidence="2" id="KW-1185">Reference proteome</keyword>
<dbReference type="RefSeq" id="WP_003862717.1">
    <property type="nucleotide sequence ID" value="NZ_CP011309.1"/>
</dbReference>
<gene>
    <name evidence="1" type="ORF">YH66_14205</name>
</gene>
<accession>A0A0F6WRJ9</accession>
<dbReference type="AlphaFoldDB" id="A0A0F6WRJ9"/>
<protein>
    <recommendedName>
        <fullName evidence="3">DUF4253 domain-containing protein</fullName>
    </recommendedName>
</protein>
<evidence type="ECO:0000313" key="2">
    <source>
        <dbReference type="Proteomes" id="UP000034037"/>
    </source>
</evidence>
<evidence type="ECO:0000313" key="1">
    <source>
        <dbReference type="EMBL" id="AKF28595.1"/>
    </source>
</evidence>
<proteinExistence type="predicted"/>
<dbReference type="EMBL" id="CP011309">
    <property type="protein sequence ID" value="AKF28595.1"/>
    <property type="molecule type" value="Genomic_DNA"/>
</dbReference>
<sequence>MSVAPETFRNNLFPEINATLEFRGLTYVFFEQFSLPTAEQLDLIQSTLPGWSLITWGWWNDDADIEDQDIEGITEEGDSFEDFSEENQTVALTTFGLNAEGLPLGDRQLQPIDTAAELEQIFPEGDNWGLVAISCPNWRTVSACEWRGCMNVAEPDEMALTLKKWQDNWGIEALAFGGEEDDADLLVRIPAEHEANLEMYSALRVAADQVTIFKDDNLGQLANLWFD</sequence>
<dbReference type="PATRIC" id="fig|92706.3.peg.2983"/>
<dbReference type="HOGENOM" id="CLU_1243597_0_0_11"/>
<name>A0A0F6WRJ9_9CORY</name>